<feature type="region of interest" description="Disordered" evidence="1">
    <location>
        <begin position="882"/>
        <end position="1043"/>
    </location>
</feature>
<feature type="compositionally biased region" description="Basic and acidic residues" evidence="1">
    <location>
        <begin position="1201"/>
        <end position="1212"/>
    </location>
</feature>
<dbReference type="Pfam" id="PF02213">
    <property type="entry name" value="GYF"/>
    <property type="match status" value="1"/>
</dbReference>
<dbReference type="InterPro" id="IPR035445">
    <property type="entry name" value="GYF-like_dom_sf"/>
</dbReference>
<gene>
    <name evidence="3" type="ORF">PoB_002297400</name>
</gene>
<dbReference type="InterPro" id="IPR051640">
    <property type="entry name" value="GRB10-interact_GYF"/>
</dbReference>
<feature type="compositionally biased region" description="Gly residues" evidence="1">
    <location>
        <begin position="1436"/>
        <end position="1450"/>
    </location>
</feature>
<feature type="compositionally biased region" description="Basic and acidic residues" evidence="1">
    <location>
        <begin position="1068"/>
        <end position="1099"/>
    </location>
</feature>
<feature type="region of interest" description="Disordered" evidence="1">
    <location>
        <begin position="812"/>
        <end position="869"/>
    </location>
</feature>
<feature type="domain" description="GYF" evidence="2">
    <location>
        <begin position="552"/>
        <end position="600"/>
    </location>
</feature>
<dbReference type="PANTHER" id="PTHR14445:SF36">
    <property type="entry name" value="FI03272P-RELATED"/>
    <property type="match status" value="1"/>
</dbReference>
<dbReference type="SMART" id="SM00444">
    <property type="entry name" value="GYF"/>
    <property type="match status" value="1"/>
</dbReference>
<evidence type="ECO:0000259" key="2">
    <source>
        <dbReference type="PROSITE" id="PS50829"/>
    </source>
</evidence>
<feature type="compositionally biased region" description="Low complexity" evidence="1">
    <location>
        <begin position="812"/>
        <end position="824"/>
    </location>
</feature>
<dbReference type="Proteomes" id="UP000735302">
    <property type="component" value="Unassembled WGS sequence"/>
</dbReference>
<feature type="compositionally biased region" description="Basic and acidic residues" evidence="1">
    <location>
        <begin position="159"/>
        <end position="172"/>
    </location>
</feature>
<evidence type="ECO:0000313" key="3">
    <source>
        <dbReference type="EMBL" id="GFN96468.1"/>
    </source>
</evidence>
<evidence type="ECO:0000313" key="4">
    <source>
        <dbReference type="Proteomes" id="UP000735302"/>
    </source>
</evidence>
<protein>
    <submittedName>
        <fullName evidence="3">Perq amino acid-rich with gyf domain-containing protein 2</fullName>
    </submittedName>
</protein>
<sequence>MTSRVASSVGLRLAMISRVASSVDLRLGCFQTRWQLCRSDIQTAASNIVGWCFSSQQCVQKSVGWCFNSGQFAQKIEGRYFKYGEFSQKIRLVAQGFNSTGVLRAAGRGSAPTLRVTRGGGSADRGRGRGRGRGEGYVPRSENGDVGYHRTTQDGWEQVGRKLERSYSRGYEEGSSGNTKREYSRSASDNNWRDKRHDDDEEDEGSWRSTQQRDPNPRWGPQSRRDWREPRDLGAFEGERRLPPLRRGFDQDMRGPRRTSESHDHDVEMPEWVEDDVGDDPGTFDSSGAFVSTKEGRRHPDSRNEPGSNEDTEKRKKGFSGPSHTHPGDQGGPELSHSSSSSDKAHTVRKYIPPNARNGGSHGGQGNEASGGQEENGDVQAPDRKSSLNEPSQVAEIQELSKQGVEDSGFAFPQREDEDKAKAPPGQYSHLAVSTSSSSSQSYPYDMSQQKQYLLAHTPSSSSSSSTACAVGATATSLQMPVLEPEQQMPPLQHQTLQEGMSAPSRTSIDPAYAHVEKSLQNLVAQMTLDAEKDRHPRDVSREALPLTHEHANKWFYKDPQGEIQGPFTNEEMAQWFSAGYFTMSLVVKRGCDDSFKQLGELIKRYGRVPFLPGTPLPPLISSTVAVPEESLQTASLASSTPAVNPVNPMNSVTSSLPQSVPSIANPLLPSMPVSSLENPLQASLLQQMMVLQQDYMKQTFLMRQMQMQTLQQLQHDQDNFQSLPLEQQQQLSMQVMMQANPMVMQQLQHIQQQQLLLQQQLQQHQQQQQQQQRTHSPSTASNEEAVPKPFPQSQPVTNAGISHTLLAASSSSSSSSASSLAASNNHGSLPTQEEGLSVWGNMSQQPPASSVWSQLEPQSQPQPQSMSLWDVDAGNENLLPAYKTQLEQPKRRKEERMREEELLRQQEMERKQEELRRQQEELEQQRELVRREKEEFERQKQIDIQKREEARRQEEEARRLEEEQIQREIENQRREQQEAERRRREEEKKRQEEERKREKELKKQEEKKRKEEEKRRLQEEQRKQEEEIRRKQEEEEQLRQLQLQHEQELRLHLELQQQQQQQEKEEEERMQREAAEREQAEAQKRQQLELQRQRESPKRLHHAQREQLVNMQLPAHSNWANQQNNQGGPAQSRSLTEIQEEEARREQERIQRQQQEIQRMHEQALYMNQQQQQKSWATHASQGLAGRGLSLLDIQQQEQENMKKNQKDKPKATTYQSKLSTASSSTWAAGPPSSAWSSSTSASVLAHHHHPQQVWDSSSVGSIGVGGGIWDQLPASRPAKQQGTKESGEFPALRNPSQQNKKAGAKANSKASKGGGSKQKKDEETVQKLFQTRQQDDFTQWVTEKVSRFSAQIDVPTFVSFIVEVDSPDDVRDYMVSYLGDTRESKDFAKQFVDKRNRSRNQARLEKQQEEDSIWGPAPAVNPHIQTRQANNPSAGGGDGGEGGSGAGNKGKSRKKKQKMQKVDGSILGFTVHSDPNRKNAAGELESIQ</sequence>
<name>A0AAV3ZQ20_9GAST</name>
<organism evidence="3 4">
    <name type="scientific">Plakobranchus ocellatus</name>
    <dbReference type="NCBI Taxonomy" id="259542"/>
    <lineage>
        <taxon>Eukaryota</taxon>
        <taxon>Metazoa</taxon>
        <taxon>Spiralia</taxon>
        <taxon>Lophotrochozoa</taxon>
        <taxon>Mollusca</taxon>
        <taxon>Gastropoda</taxon>
        <taxon>Heterobranchia</taxon>
        <taxon>Euthyneura</taxon>
        <taxon>Panpulmonata</taxon>
        <taxon>Sacoglossa</taxon>
        <taxon>Placobranchoidea</taxon>
        <taxon>Plakobranchidae</taxon>
        <taxon>Plakobranchus</taxon>
    </lineage>
</organism>
<feature type="region of interest" description="Disordered" evidence="1">
    <location>
        <begin position="1270"/>
        <end position="1326"/>
    </location>
</feature>
<feature type="region of interest" description="Disordered" evidence="1">
    <location>
        <begin position="1055"/>
        <end position="1157"/>
    </location>
</feature>
<feature type="compositionally biased region" description="Basic and acidic residues" evidence="1">
    <location>
        <begin position="1142"/>
        <end position="1152"/>
    </location>
</feature>
<feature type="compositionally biased region" description="Polar residues" evidence="1">
    <location>
        <begin position="1128"/>
        <end position="1137"/>
    </location>
</feature>
<feature type="compositionally biased region" description="Basic and acidic residues" evidence="1">
    <location>
        <begin position="1387"/>
        <end position="1397"/>
    </location>
</feature>
<feature type="compositionally biased region" description="Polar residues" evidence="1">
    <location>
        <begin position="841"/>
        <end position="853"/>
    </location>
</feature>
<feature type="compositionally biased region" description="Acidic residues" evidence="1">
    <location>
        <begin position="269"/>
        <end position="279"/>
    </location>
</feature>
<feature type="compositionally biased region" description="Low complexity" evidence="1">
    <location>
        <begin position="1221"/>
        <end position="1240"/>
    </location>
</feature>
<accession>A0AAV3ZQ20</accession>
<dbReference type="InterPro" id="IPR003169">
    <property type="entry name" value="GYF"/>
</dbReference>
<feature type="region of interest" description="Disordered" evidence="1">
    <location>
        <begin position="1200"/>
        <end position="1240"/>
    </location>
</feature>
<comment type="caution">
    <text evidence="3">The sequence shown here is derived from an EMBL/GenBank/DDBJ whole genome shotgun (WGS) entry which is preliminary data.</text>
</comment>
<feature type="compositionally biased region" description="Low complexity" evidence="1">
    <location>
        <begin position="428"/>
        <end position="445"/>
    </location>
</feature>
<dbReference type="PROSITE" id="PS50829">
    <property type="entry name" value="GYF"/>
    <property type="match status" value="1"/>
</dbReference>
<dbReference type="CDD" id="cd00072">
    <property type="entry name" value="GYF"/>
    <property type="match status" value="1"/>
</dbReference>
<feature type="compositionally biased region" description="Basic residues" evidence="1">
    <location>
        <begin position="1452"/>
        <end position="1461"/>
    </location>
</feature>
<feature type="compositionally biased region" description="Polar residues" evidence="1">
    <location>
        <begin position="1425"/>
        <end position="1435"/>
    </location>
</feature>
<feature type="region of interest" description="Disordered" evidence="1">
    <location>
        <begin position="767"/>
        <end position="798"/>
    </location>
</feature>
<dbReference type="GO" id="GO:0005829">
    <property type="term" value="C:cytosol"/>
    <property type="evidence" value="ECO:0007669"/>
    <property type="project" value="TreeGrafter"/>
</dbReference>
<feature type="compositionally biased region" description="Basic and acidic residues" evidence="1">
    <location>
        <begin position="223"/>
        <end position="268"/>
    </location>
</feature>
<reference evidence="3 4" key="1">
    <citation type="journal article" date="2021" name="Elife">
        <title>Chloroplast acquisition without the gene transfer in kleptoplastic sea slugs, Plakobranchus ocellatus.</title>
        <authorList>
            <person name="Maeda T."/>
            <person name="Takahashi S."/>
            <person name="Yoshida T."/>
            <person name="Shimamura S."/>
            <person name="Takaki Y."/>
            <person name="Nagai Y."/>
            <person name="Toyoda A."/>
            <person name="Suzuki Y."/>
            <person name="Arimoto A."/>
            <person name="Ishii H."/>
            <person name="Satoh N."/>
            <person name="Nishiyama T."/>
            <person name="Hasebe M."/>
            <person name="Maruyama T."/>
            <person name="Minagawa J."/>
            <person name="Obokata J."/>
            <person name="Shigenobu S."/>
        </authorList>
    </citation>
    <scope>NUCLEOTIDE SEQUENCE [LARGE SCALE GENOMIC DNA]</scope>
</reference>
<feature type="region of interest" description="Disordered" evidence="1">
    <location>
        <begin position="1387"/>
        <end position="1490"/>
    </location>
</feature>
<feature type="compositionally biased region" description="Polar residues" evidence="1">
    <location>
        <begin position="774"/>
        <end position="783"/>
    </location>
</feature>
<feature type="compositionally biased region" description="Low complexity" evidence="1">
    <location>
        <begin position="1298"/>
        <end position="1313"/>
    </location>
</feature>
<feature type="compositionally biased region" description="Basic and acidic residues" evidence="1">
    <location>
        <begin position="294"/>
        <end position="304"/>
    </location>
</feature>
<dbReference type="EMBL" id="BLXT01002679">
    <property type="protein sequence ID" value="GFN96468.1"/>
    <property type="molecule type" value="Genomic_DNA"/>
</dbReference>
<dbReference type="PANTHER" id="PTHR14445">
    <property type="entry name" value="GRB10 INTERACTING GYF PROTEIN"/>
    <property type="match status" value="1"/>
</dbReference>
<feature type="region of interest" description="Disordered" evidence="1">
    <location>
        <begin position="108"/>
        <end position="445"/>
    </location>
</feature>
<proteinExistence type="predicted"/>
<dbReference type="Gene3D" id="3.30.1490.40">
    <property type="match status" value="1"/>
</dbReference>
<evidence type="ECO:0000256" key="1">
    <source>
        <dbReference type="SAM" id="MobiDB-lite"/>
    </source>
</evidence>
<feature type="compositionally biased region" description="Low complexity" evidence="1">
    <location>
        <begin position="854"/>
        <end position="866"/>
    </location>
</feature>
<dbReference type="SUPFAM" id="SSF55277">
    <property type="entry name" value="GYF domain"/>
    <property type="match status" value="1"/>
</dbReference>
<feature type="compositionally biased region" description="Basic and acidic residues" evidence="1">
    <location>
        <begin position="889"/>
        <end position="1034"/>
    </location>
</feature>
<keyword evidence="4" id="KW-1185">Reference proteome</keyword>